<evidence type="ECO:0000256" key="3">
    <source>
        <dbReference type="ARBA" id="ARBA00022801"/>
    </source>
</evidence>
<dbReference type="InterPro" id="IPR024079">
    <property type="entry name" value="MetalloPept_cat_dom_sf"/>
</dbReference>
<dbReference type="GO" id="GO:0031012">
    <property type="term" value="C:extracellular matrix"/>
    <property type="evidence" value="ECO:0007669"/>
    <property type="project" value="InterPro"/>
</dbReference>
<feature type="binding site" evidence="7">
    <location>
        <position position="175"/>
    </location>
    <ligand>
        <name>Zn(2+)</name>
        <dbReference type="ChEBI" id="CHEBI:29105"/>
        <label>2</label>
        <note>catalytic</note>
    </ligand>
</feature>
<evidence type="ECO:0000256" key="4">
    <source>
        <dbReference type="ARBA" id="ARBA00022833"/>
    </source>
</evidence>
<evidence type="ECO:0000259" key="8">
    <source>
        <dbReference type="Pfam" id="PF00413"/>
    </source>
</evidence>
<comment type="caution">
    <text evidence="9">The sequence shown here is derived from an EMBL/GenBank/DDBJ whole genome shotgun (WGS) entry which is preliminary data.</text>
</comment>
<sequence length="231" mass="25613">MAPQTKKPTLLCGGNQQYGRARLRRDPVDDLSDSQNEWFTDRPIKWMLYDTIVGFDKGIMENIIESALSKWAAVSSLTFEKAAPDTAADDVNLKIKVSGPSVVDPDFPAQTDGSWIAANASWGPGISQLWKPVEKKIYSAHVKFNNTSSGPNNWNVNQIHNVFLHEVGHALKLGHTLVEGAVMGRLMKEGGGNQDIQLQSDDIARIQKYYKPASAKRRFRRAKGSVSAFRS</sequence>
<feature type="binding site" evidence="7">
    <location>
        <position position="169"/>
    </location>
    <ligand>
        <name>Zn(2+)</name>
        <dbReference type="ChEBI" id="CHEBI:29105"/>
        <label>2</label>
        <note>catalytic</note>
    </ligand>
</feature>
<dbReference type="PANTHER" id="PTHR10201">
    <property type="entry name" value="MATRIX METALLOPROTEINASE"/>
    <property type="match status" value="1"/>
</dbReference>
<evidence type="ECO:0000256" key="7">
    <source>
        <dbReference type="PIRSR" id="PIRSR621190-2"/>
    </source>
</evidence>
<feature type="binding site" evidence="7">
    <location>
        <position position="183"/>
    </location>
    <ligand>
        <name>Zn(2+)</name>
        <dbReference type="ChEBI" id="CHEBI:29105"/>
        <label>2</label>
        <note>catalytic</note>
    </ligand>
</feature>
<feature type="binding site" evidence="7">
    <location>
        <position position="90"/>
    </location>
    <ligand>
        <name>Ca(2+)</name>
        <dbReference type="ChEBI" id="CHEBI:29108"/>
        <label>2</label>
    </ligand>
</feature>
<feature type="binding site" evidence="7">
    <location>
        <position position="165"/>
    </location>
    <ligand>
        <name>Zn(2+)</name>
        <dbReference type="ChEBI" id="CHEBI:29105"/>
        <label>2</label>
        <note>catalytic</note>
    </ligand>
</feature>
<keyword evidence="4 7" id="KW-0862">Zinc</keyword>
<dbReference type="EMBL" id="JAVHNS010000017">
    <property type="protein sequence ID" value="KAK6332583.1"/>
    <property type="molecule type" value="Genomic_DNA"/>
</dbReference>
<evidence type="ECO:0000256" key="2">
    <source>
        <dbReference type="ARBA" id="ARBA00022723"/>
    </source>
</evidence>
<name>A0AAV9U2A4_9PEZI</name>
<organism evidence="9 10">
    <name type="scientific">Orbilia blumenaviensis</name>
    <dbReference type="NCBI Taxonomy" id="1796055"/>
    <lineage>
        <taxon>Eukaryota</taxon>
        <taxon>Fungi</taxon>
        <taxon>Dikarya</taxon>
        <taxon>Ascomycota</taxon>
        <taxon>Pezizomycotina</taxon>
        <taxon>Orbiliomycetes</taxon>
        <taxon>Orbiliales</taxon>
        <taxon>Orbiliaceae</taxon>
        <taxon>Orbilia</taxon>
    </lineage>
</organism>
<protein>
    <recommendedName>
        <fullName evidence="8">Peptidase M10 metallopeptidase domain-containing protein</fullName>
    </recommendedName>
</protein>
<keyword evidence="1" id="KW-0645">Protease</keyword>
<evidence type="ECO:0000256" key="1">
    <source>
        <dbReference type="ARBA" id="ARBA00022670"/>
    </source>
</evidence>
<evidence type="ECO:0000313" key="10">
    <source>
        <dbReference type="Proteomes" id="UP001373714"/>
    </source>
</evidence>
<comment type="cofactor">
    <cofactor evidence="7">
        <name>Zn(2+)</name>
        <dbReference type="ChEBI" id="CHEBI:29105"/>
    </cofactor>
    <text evidence="7">Binds 2 Zn(2+) ions per subunit.</text>
</comment>
<gene>
    <name evidence="9" type="ORF">TWF730_004242</name>
</gene>
<evidence type="ECO:0000256" key="5">
    <source>
        <dbReference type="ARBA" id="ARBA00023049"/>
    </source>
</evidence>
<keyword evidence="3" id="KW-0378">Hydrolase</keyword>
<reference evidence="9 10" key="1">
    <citation type="submission" date="2019-10" db="EMBL/GenBank/DDBJ databases">
        <authorList>
            <person name="Palmer J.M."/>
        </authorList>
    </citation>
    <scope>NUCLEOTIDE SEQUENCE [LARGE SCALE GENOMIC DNA]</scope>
    <source>
        <strain evidence="9 10">TWF730</strain>
    </source>
</reference>
<dbReference type="InterPro" id="IPR021190">
    <property type="entry name" value="Pept_M10A"/>
</dbReference>
<accession>A0AAV9U2A4</accession>
<dbReference type="PANTHER" id="PTHR10201:SF323">
    <property type="entry name" value="MATRIX METALLOPROTEINASE-21"/>
    <property type="match status" value="1"/>
</dbReference>
<evidence type="ECO:0000313" key="9">
    <source>
        <dbReference type="EMBL" id="KAK6332583.1"/>
    </source>
</evidence>
<dbReference type="GO" id="GO:0004222">
    <property type="term" value="F:metalloendopeptidase activity"/>
    <property type="evidence" value="ECO:0007669"/>
    <property type="project" value="InterPro"/>
</dbReference>
<keyword evidence="7" id="KW-0106">Calcium</keyword>
<dbReference type="PRINTS" id="PR00138">
    <property type="entry name" value="MATRIXIN"/>
</dbReference>
<dbReference type="Pfam" id="PF00413">
    <property type="entry name" value="Peptidase_M10"/>
    <property type="match status" value="1"/>
</dbReference>
<dbReference type="SUPFAM" id="SSF55486">
    <property type="entry name" value="Metalloproteases ('zincins'), catalytic domain"/>
    <property type="match status" value="1"/>
</dbReference>
<keyword evidence="5" id="KW-0482">Metalloprotease</keyword>
<feature type="domain" description="Peptidase M10 metallopeptidase" evidence="8">
    <location>
        <begin position="38"/>
        <end position="210"/>
    </location>
</feature>
<comment type="cofactor">
    <cofactor evidence="7">
        <name>Ca(2+)</name>
        <dbReference type="ChEBI" id="CHEBI:29108"/>
    </cofactor>
    <text evidence="7">Can bind about 5 Ca(2+) ions per subunit.</text>
</comment>
<feature type="binding site" evidence="7">
    <location>
        <position position="106"/>
    </location>
    <ligand>
        <name>Zn(2+)</name>
        <dbReference type="ChEBI" id="CHEBI:29105"/>
        <label>1</label>
    </ligand>
</feature>
<feature type="active site" evidence="6">
    <location>
        <position position="166"/>
    </location>
</feature>
<dbReference type="Proteomes" id="UP001373714">
    <property type="component" value="Unassembled WGS sequence"/>
</dbReference>
<keyword evidence="10" id="KW-1185">Reference proteome</keyword>
<proteinExistence type="predicted"/>
<dbReference type="GO" id="GO:0006508">
    <property type="term" value="P:proteolysis"/>
    <property type="evidence" value="ECO:0007669"/>
    <property type="project" value="UniProtKB-KW"/>
</dbReference>
<keyword evidence="2 7" id="KW-0479">Metal-binding</keyword>
<evidence type="ECO:0000256" key="6">
    <source>
        <dbReference type="PIRSR" id="PIRSR621190-1"/>
    </source>
</evidence>
<dbReference type="GO" id="GO:0008270">
    <property type="term" value="F:zinc ion binding"/>
    <property type="evidence" value="ECO:0007669"/>
    <property type="project" value="InterPro"/>
</dbReference>
<dbReference type="AlphaFoldDB" id="A0AAV9U2A4"/>
<dbReference type="InterPro" id="IPR001818">
    <property type="entry name" value="Pept_M10_metallopeptidase"/>
</dbReference>
<dbReference type="Gene3D" id="3.40.390.10">
    <property type="entry name" value="Collagenase (Catalytic Domain)"/>
    <property type="match status" value="1"/>
</dbReference>